<keyword evidence="5 9" id="KW-0812">Transmembrane</keyword>
<evidence type="ECO:0000256" key="2">
    <source>
        <dbReference type="ARBA" id="ARBA00022448"/>
    </source>
</evidence>
<dbReference type="GO" id="GO:0015740">
    <property type="term" value="P:C4-dicarboxylate transport"/>
    <property type="evidence" value="ECO:0007669"/>
    <property type="project" value="TreeGrafter"/>
</dbReference>
<comment type="similarity">
    <text evidence="8 9">Belongs to the TRAP transporter small permease family.</text>
</comment>
<keyword evidence="12" id="KW-1185">Reference proteome</keyword>
<evidence type="ECO:0000313" key="11">
    <source>
        <dbReference type="EMBL" id="ETX15298.1"/>
    </source>
</evidence>
<evidence type="ECO:0000256" key="3">
    <source>
        <dbReference type="ARBA" id="ARBA00022475"/>
    </source>
</evidence>
<dbReference type="InterPro" id="IPR007387">
    <property type="entry name" value="TRAP_DctQ"/>
</dbReference>
<keyword evidence="6 9" id="KW-1133">Transmembrane helix</keyword>
<keyword evidence="7 9" id="KW-0472">Membrane</keyword>
<keyword evidence="2 9" id="KW-0813">Transport</keyword>
<dbReference type="AlphaFoldDB" id="X7EJH5"/>
<organism evidence="11 12">
    <name type="scientific">Roseivivax halodurans JCM 10272</name>
    <dbReference type="NCBI Taxonomy" id="1449350"/>
    <lineage>
        <taxon>Bacteria</taxon>
        <taxon>Pseudomonadati</taxon>
        <taxon>Pseudomonadota</taxon>
        <taxon>Alphaproteobacteria</taxon>
        <taxon>Rhodobacterales</taxon>
        <taxon>Roseobacteraceae</taxon>
        <taxon>Roseivivax</taxon>
    </lineage>
</organism>
<dbReference type="EMBL" id="JALZ01000005">
    <property type="protein sequence ID" value="ETX15298.1"/>
    <property type="molecule type" value="Genomic_DNA"/>
</dbReference>
<dbReference type="GO" id="GO:0005886">
    <property type="term" value="C:plasma membrane"/>
    <property type="evidence" value="ECO:0007669"/>
    <property type="project" value="UniProtKB-SubCell"/>
</dbReference>
<dbReference type="eggNOG" id="COG3090">
    <property type="taxonomic scope" value="Bacteria"/>
</dbReference>
<dbReference type="Proteomes" id="UP000022447">
    <property type="component" value="Unassembled WGS sequence"/>
</dbReference>
<dbReference type="STRING" id="1449350.OCH239_15825"/>
<evidence type="ECO:0000313" key="12">
    <source>
        <dbReference type="Proteomes" id="UP000022447"/>
    </source>
</evidence>
<feature type="transmembrane region" description="Helical" evidence="9">
    <location>
        <begin position="21"/>
        <end position="45"/>
    </location>
</feature>
<accession>X7EJH5</accession>
<comment type="function">
    <text evidence="9">Part of the tripartite ATP-independent periplasmic (TRAP) transport system.</text>
</comment>
<protein>
    <recommendedName>
        <fullName evidence="9">TRAP transporter small permease protein</fullName>
    </recommendedName>
</protein>
<keyword evidence="4 9" id="KW-0997">Cell inner membrane</keyword>
<gene>
    <name evidence="11" type="ORF">OCH239_15825</name>
</gene>
<dbReference type="PANTHER" id="PTHR35011:SF11">
    <property type="entry name" value="TRAP TRANSPORTER SMALL PERMEASE PROTEIN"/>
    <property type="match status" value="1"/>
</dbReference>
<evidence type="ECO:0000256" key="4">
    <source>
        <dbReference type="ARBA" id="ARBA00022519"/>
    </source>
</evidence>
<proteinExistence type="inferred from homology"/>
<dbReference type="PANTHER" id="PTHR35011">
    <property type="entry name" value="2,3-DIKETO-L-GULONATE TRAP TRANSPORTER SMALL PERMEASE PROTEIN YIAM"/>
    <property type="match status" value="1"/>
</dbReference>
<dbReference type="OrthoDB" id="4964541at2"/>
<evidence type="ECO:0000256" key="8">
    <source>
        <dbReference type="ARBA" id="ARBA00038436"/>
    </source>
</evidence>
<keyword evidence="3" id="KW-1003">Cell membrane</keyword>
<feature type="transmembrane region" description="Helical" evidence="9">
    <location>
        <begin position="95"/>
        <end position="117"/>
    </location>
</feature>
<name>X7EJH5_9RHOB</name>
<evidence type="ECO:0000259" key="10">
    <source>
        <dbReference type="Pfam" id="PF04290"/>
    </source>
</evidence>
<evidence type="ECO:0000256" key="1">
    <source>
        <dbReference type="ARBA" id="ARBA00004429"/>
    </source>
</evidence>
<reference evidence="11 12" key="1">
    <citation type="submission" date="2014-01" db="EMBL/GenBank/DDBJ databases">
        <title>Roseivivax halodurans JCM 10272 Genome Sequencing.</title>
        <authorList>
            <person name="Lai Q."/>
            <person name="Li G."/>
            <person name="Shao Z."/>
        </authorList>
    </citation>
    <scope>NUCLEOTIDE SEQUENCE [LARGE SCALE GENOMIC DNA]</scope>
    <source>
        <strain evidence="11 12">JCM 10272</strain>
    </source>
</reference>
<evidence type="ECO:0000256" key="5">
    <source>
        <dbReference type="ARBA" id="ARBA00022692"/>
    </source>
</evidence>
<evidence type="ECO:0000256" key="6">
    <source>
        <dbReference type="ARBA" id="ARBA00022989"/>
    </source>
</evidence>
<comment type="subunit">
    <text evidence="9">The complex comprises the extracytoplasmic solute receptor protein and the two transmembrane proteins.</text>
</comment>
<comment type="subcellular location">
    <subcellularLocation>
        <location evidence="1 9">Cell inner membrane</location>
        <topology evidence="1 9">Multi-pass membrane protein</topology>
    </subcellularLocation>
</comment>
<dbReference type="InterPro" id="IPR055348">
    <property type="entry name" value="DctQ"/>
</dbReference>
<comment type="caution">
    <text evidence="11">The sequence shown here is derived from an EMBL/GenBank/DDBJ whole genome shotgun (WGS) entry which is preliminary data.</text>
</comment>
<dbReference type="PATRIC" id="fig|1449350.3.peg.1283"/>
<sequence>MGLVRGLLVPFELWNDWVLALGRWLALLALAVMVIVTLSQVFFRYVLNNALPWPDEAARFCMLWMTGLAAPTAFRRGGFVAIDMLHRFVPRTATHVLVLVLLAMSLTVIVMGVSLGYDHVNSGWLFNSSSLRVPMDLFGGETIRIKLAWMYMSVFVGMVLLLIVNVELILRQIVTLAGEAATLKVIDPAELPEAE</sequence>
<comment type="caution">
    <text evidence="9">Lacks conserved residue(s) required for the propagation of feature annotation.</text>
</comment>
<dbReference type="RefSeq" id="WP_037260007.1">
    <property type="nucleotide sequence ID" value="NZ_JALZ01000005.1"/>
</dbReference>
<evidence type="ECO:0000256" key="7">
    <source>
        <dbReference type="ARBA" id="ARBA00023136"/>
    </source>
</evidence>
<dbReference type="GO" id="GO:0022857">
    <property type="term" value="F:transmembrane transporter activity"/>
    <property type="evidence" value="ECO:0007669"/>
    <property type="project" value="UniProtKB-UniRule"/>
</dbReference>
<dbReference type="Pfam" id="PF04290">
    <property type="entry name" value="DctQ"/>
    <property type="match status" value="1"/>
</dbReference>
<evidence type="ECO:0000256" key="9">
    <source>
        <dbReference type="RuleBase" id="RU369079"/>
    </source>
</evidence>
<feature type="domain" description="Tripartite ATP-independent periplasmic transporters DctQ component" evidence="10">
    <location>
        <begin position="33"/>
        <end position="173"/>
    </location>
</feature>
<feature type="transmembrane region" description="Helical" evidence="9">
    <location>
        <begin position="148"/>
        <end position="170"/>
    </location>
</feature>